<reference evidence="1" key="1">
    <citation type="submission" date="2023-05" db="EMBL/GenBank/DDBJ databases">
        <authorList>
            <person name="Stuckert A."/>
        </authorList>
    </citation>
    <scope>NUCLEOTIDE SEQUENCE</scope>
</reference>
<gene>
    <name evidence="1" type="ORF">SPARVUS_LOCUS366061</name>
</gene>
<keyword evidence="2" id="KW-1185">Reference proteome</keyword>
<proteinExistence type="predicted"/>
<name>A0ABN9AD81_9NEOB</name>
<evidence type="ECO:0000313" key="1">
    <source>
        <dbReference type="EMBL" id="CAI9533392.1"/>
    </source>
</evidence>
<protein>
    <submittedName>
        <fullName evidence="1">Uncharacterized protein</fullName>
    </submittedName>
</protein>
<dbReference type="EMBL" id="CATNWA010000129">
    <property type="protein sequence ID" value="CAI9533392.1"/>
    <property type="molecule type" value="Genomic_DNA"/>
</dbReference>
<organism evidence="1 2">
    <name type="scientific">Staurois parvus</name>
    <dbReference type="NCBI Taxonomy" id="386267"/>
    <lineage>
        <taxon>Eukaryota</taxon>
        <taxon>Metazoa</taxon>
        <taxon>Chordata</taxon>
        <taxon>Craniata</taxon>
        <taxon>Vertebrata</taxon>
        <taxon>Euteleostomi</taxon>
        <taxon>Amphibia</taxon>
        <taxon>Batrachia</taxon>
        <taxon>Anura</taxon>
        <taxon>Neobatrachia</taxon>
        <taxon>Ranoidea</taxon>
        <taxon>Ranidae</taxon>
        <taxon>Staurois</taxon>
    </lineage>
</organism>
<sequence>MESLLGHRFGKLIHEDEFLSLLRGKRKAAWTAFVSVTSNFLGNNKTPDYKKVVEKTLPDLQKSGLQHVSKNSFSTFASGFFPTKLWSSE</sequence>
<comment type="caution">
    <text evidence="1">The sequence shown here is derived from an EMBL/GenBank/DDBJ whole genome shotgun (WGS) entry which is preliminary data.</text>
</comment>
<dbReference type="Proteomes" id="UP001162483">
    <property type="component" value="Unassembled WGS sequence"/>
</dbReference>
<evidence type="ECO:0000313" key="2">
    <source>
        <dbReference type="Proteomes" id="UP001162483"/>
    </source>
</evidence>
<accession>A0ABN9AD81</accession>